<accession>A0A5N1JY54</accession>
<evidence type="ECO:0000313" key="1">
    <source>
        <dbReference type="EMBL" id="KAA9368270.1"/>
    </source>
</evidence>
<dbReference type="EMBL" id="VYXQ01000008">
    <property type="protein sequence ID" value="KAA9368270.1"/>
    <property type="molecule type" value="Genomic_DNA"/>
</dbReference>
<sequence length="101" mass="11029">MHLPADCFGGIGEVPVQDIKHQDLYSLLRPNAGCIFIVASVANNAGRSARAQALSSSQEKAQKDSLIETLPDRHAFEDDVYVPDKPMQRNPAIIGALFMCF</sequence>
<comment type="caution">
    <text evidence="1">The sequence shown here is derived from an EMBL/GenBank/DDBJ whole genome shotgun (WGS) entry which is preliminary data.</text>
</comment>
<dbReference type="Proteomes" id="UP000327108">
    <property type="component" value="Unassembled WGS sequence"/>
</dbReference>
<dbReference type="RefSeq" id="WP_151093303.1">
    <property type="nucleotide sequence ID" value="NZ_JBLZNM010000008.1"/>
</dbReference>
<reference evidence="1 2" key="1">
    <citation type="submission" date="2019-09" db="EMBL/GenBank/DDBJ databases">
        <title>Biological control of the noxious weed angled onion (Allium triquetrum) thwarted by endophytic bacteria in Victoria, Australia.</title>
        <authorList>
            <person name="Tehranchian P."/>
            <person name="Adair R.J."/>
            <person name="Van T.H."/>
            <person name="Morrison P.D."/>
            <person name="Williams H."/>
            <person name="Lawrie A.C."/>
        </authorList>
    </citation>
    <scope>NUCLEOTIDE SEQUENCE [LARGE SCALE GENOMIC DNA]</scope>
    <source>
        <strain evidence="1 2">RPTAtOch1</strain>
    </source>
</reference>
<keyword evidence="2" id="KW-1185">Reference proteome</keyword>
<protein>
    <submittedName>
        <fullName evidence="1">Uncharacterized protein</fullName>
    </submittedName>
</protein>
<dbReference type="AlphaFoldDB" id="A0A5N1JY54"/>
<proteinExistence type="predicted"/>
<organism evidence="1 2">
    <name type="scientific">Ochrobactrum quorumnocens</name>
    <dbReference type="NCBI Taxonomy" id="271865"/>
    <lineage>
        <taxon>Bacteria</taxon>
        <taxon>Pseudomonadati</taxon>
        <taxon>Pseudomonadota</taxon>
        <taxon>Alphaproteobacteria</taxon>
        <taxon>Hyphomicrobiales</taxon>
        <taxon>Brucellaceae</taxon>
        <taxon>Brucella/Ochrobactrum group</taxon>
        <taxon>Ochrobactrum</taxon>
    </lineage>
</organism>
<name>A0A5N1JY54_9HYPH</name>
<gene>
    <name evidence="1" type="ORF">F3W84_10285</name>
</gene>
<evidence type="ECO:0000313" key="2">
    <source>
        <dbReference type="Proteomes" id="UP000327108"/>
    </source>
</evidence>